<sequence length="81" mass="9175">MATQPDIKDKPLCSESKCISGETQRDNRFLAGQNFVGKIVFGRFIQVCLRKGTMKFGLEEALSEITQYGLNDLQKKKKLFS</sequence>
<name>A0A5E4MK65_9HEMI</name>
<dbReference type="EMBL" id="CABPRJ010000952">
    <property type="protein sequence ID" value="VVC31934.1"/>
    <property type="molecule type" value="Genomic_DNA"/>
</dbReference>
<evidence type="ECO:0000313" key="2">
    <source>
        <dbReference type="Proteomes" id="UP000325440"/>
    </source>
</evidence>
<organism evidence="1 2">
    <name type="scientific">Cinara cedri</name>
    <dbReference type="NCBI Taxonomy" id="506608"/>
    <lineage>
        <taxon>Eukaryota</taxon>
        <taxon>Metazoa</taxon>
        <taxon>Ecdysozoa</taxon>
        <taxon>Arthropoda</taxon>
        <taxon>Hexapoda</taxon>
        <taxon>Insecta</taxon>
        <taxon>Pterygota</taxon>
        <taxon>Neoptera</taxon>
        <taxon>Paraneoptera</taxon>
        <taxon>Hemiptera</taxon>
        <taxon>Sternorrhyncha</taxon>
        <taxon>Aphidomorpha</taxon>
        <taxon>Aphidoidea</taxon>
        <taxon>Aphididae</taxon>
        <taxon>Lachninae</taxon>
        <taxon>Cinara</taxon>
    </lineage>
</organism>
<gene>
    <name evidence="1" type="ORF">CINCED_3A025015</name>
</gene>
<evidence type="ECO:0000313" key="1">
    <source>
        <dbReference type="EMBL" id="VVC31934.1"/>
    </source>
</evidence>
<dbReference type="AlphaFoldDB" id="A0A5E4MK65"/>
<protein>
    <submittedName>
        <fullName evidence="1">Uncharacterized protein</fullName>
    </submittedName>
</protein>
<keyword evidence="2" id="KW-1185">Reference proteome</keyword>
<accession>A0A5E4MK65</accession>
<dbReference type="Proteomes" id="UP000325440">
    <property type="component" value="Unassembled WGS sequence"/>
</dbReference>
<reference evidence="1 2" key="1">
    <citation type="submission" date="2019-08" db="EMBL/GenBank/DDBJ databases">
        <authorList>
            <person name="Alioto T."/>
            <person name="Alioto T."/>
            <person name="Gomez Garrido J."/>
        </authorList>
    </citation>
    <scope>NUCLEOTIDE SEQUENCE [LARGE SCALE GENOMIC DNA]</scope>
</reference>
<proteinExistence type="predicted"/>